<sequence>MVLHKDGCGLTKSKIGLFINQSLRLMVHVLWPDIIGWLDWDHRTQMSNRGWDQNVEMWKNQSAGGGMEVQLGQQKDGYPG</sequence>
<protein>
    <submittedName>
        <fullName evidence="1">Uncharacterized protein</fullName>
    </submittedName>
</protein>
<keyword evidence="2" id="KW-1185">Reference proteome</keyword>
<evidence type="ECO:0000313" key="1">
    <source>
        <dbReference type="EMBL" id="KAI7751248.1"/>
    </source>
</evidence>
<dbReference type="AlphaFoldDB" id="A0AAD5CZT9"/>
<gene>
    <name evidence="1" type="ORF">M8C21_012830</name>
</gene>
<dbReference type="Proteomes" id="UP001206925">
    <property type="component" value="Unassembled WGS sequence"/>
</dbReference>
<accession>A0AAD5CZT9</accession>
<dbReference type="EMBL" id="JAMZMK010005945">
    <property type="protein sequence ID" value="KAI7751248.1"/>
    <property type="molecule type" value="Genomic_DNA"/>
</dbReference>
<comment type="caution">
    <text evidence="1">The sequence shown here is derived from an EMBL/GenBank/DDBJ whole genome shotgun (WGS) entry which is preliminary data.</text>
</comment>
<organism evidence="1 2">
    <name type="scientific">Ambrosia artemisiifolia</name>
    <name type="common">Common ragweed</name>
    <dbReference type="NCBI Taxonomy" id="4212"/>
    <lineage>
        <taxon>Eukaryota</taxon>
        <taxon>Viridiplantae</taxon>
        <taxon>Streptophyta</taxon>
        <taxon>Embryophyta</taxon>
        <taxon>Tracheophyta</taxon>
        <taxon>Spermatophyta</taxon>
        <taxon>Magnoliopsida</taxon>
        <taxon>eudicotyledons</taxon>
        <taxon>Gunneridae</taxon>
        <taxon>Pentapetalae</taxon>
        <taxon>asterids</taxon>
        <taxon>campanulids</taxon>
        <taxon>Asterales</taxon>
        <taxon>Asteraceae</taxon>
        <taxon>Asteroideae</taxon>
        <taxon>Heliantheae alliance</taxon>
        <taxon>Heliantheae</taxon>
        <taxon>Ambrosia</taxon>
    </lineage>
</organism>
<name>A0AAD5CZT9_AMBAR</name>
<proteinExistence type="predicted"/>
<evidence type="ECO:0000313" key="2">
    <source>
        <dbReference type="Proteomes" id="UP001206925"/>
    </source>
</evidence>
<reference evidence="1" key="1">
    <citation type="submission" date="2022-06" db="EMBL/GenBank/DDBJ databases">
        <title>Uncovering the hologenomic basis of an extraordinary plant invasion.</title>
        <authorList>
            <person name="Bieker V.C."/>
            <person name="Martin M.D."/>
            <person name="Gilbert T."/>
            <person name="Hodgins K."/>
            <person name="Battlay P."/>
            <person name="Petersen B."/>
            <person name="Wilson J."/>
        </authorList>
    </citation>
    <scope>NUCLEOTIDE SEQUENCE</scope>
    <source>
        <strain evidence="1">AA19_3_7</strain>
        <tissue evidence="1">Leaf</tissue>
    </source>
</reference>